<feature type="non-terminal residue" evidence="2">
    <location>
        <position position="327"/>
    </location>
</feature>
<feature type="compositionally biased region" description="Low complexity" evidence="1">
    <location>
        <begin position="219"/>
        <end position="237"/>
    </location>
</feature>
<feature type="compositionally biased region" description="Basic and acidic residues" evidence="1">
    <location>
        <begin position="283"/>
        <end position="302"/>
    </location>
</feature>
<dbReference type="EMBL" id="CADCWE010000192">
    <property type="protein sequence ID" value="CAA9550707.1"/>
    <property type="molecule type" value="Genomic_DNA"/>
</dbReference>
<feature type="compositionally biased region" description="Basic and acidic residues" evidence="1">
    <location>
        <begin position="124"/>
        <end position="140"/>
    </location>
</feature>
<proteinExistence type="predicted"/>
<keyword evidence="2" id="KW-0808">Transferase</keyword>
<dbReference type="EC" id="2.5.1.91" evidence="2"/>
<gene>
    <name evidence="2" type="ORF">AVDCRST_MAG73-2884</name>
</gene>
<feature type="non-terminal residue" evidence="2">
    <location>
        <position position="1"/>
    </location>
</feature>
<name>A0A6J4UKS2_9BACT</name>
<evidence type="ECO:0000256" key="1">
    <source>
        <dbReference type="SAM" id="MobiDB-lite"/>
    </source>
</evidence>
<dbReference type="GO" id="GO:0097269">
    <property type="term" value="F:all-trans-decaprenyl-diphosphate synthase activity"/>
    <property type="evidence" value="ECO:0007669"/>
    <property type="project" value="UniProtKB-EC"/>
</dbReference>
<evidence type="ECO:0000313" key="2">
    <source>
        <dbReference type="EMBL" id="CAA9550707.1"/>
    </source>
</evidence>
<sequence>AANSRCVDHHARGVGTGRRARRAGRDGATAGGLRTGPRDRPGGRQTAPAAPVVARRSRVPVRPRPAGHGGGGSRTAAHRFVDPRRQHRPGRSAARQTHSQLGPQLWRGDPRRRLSVRAIGDVGGGDREHAGGGHLRLDARRHLRRATPGNVRRPPPRSNPRRVRPADLRQNRLALRRGSRNGRGDRSGTRTGHRRPPAVRFRSRYGIPDRRRRARRAGADPGAGQTGRPRPAPGNGDAADDALRGGSDATLRRGRPAPSGHCRRDRGRGYDRGGAGGHPGLGRGRDRDARRRSPRQQREGPHRGNPGPGNPLVAPRACGPGARSLVV</sequence>
<dbReference type="AlphaFoldDB" id="A0A6J4UKS2"/>
<reference evidence="2" key="1">
    <citation type="submission" date="2020-02" db="EMBL/GenBank/DDBJ databases">
        <authorList>
            <person name="Meier V. D."/>
        </authorList>
    </citation>
    <scope>NUCLEOTIDE SEQUENCE</scope>
    <source>
        <strain evidence="2">AVDCRST_MAG73</strain>
    </source>
</reference>
<feature type="compositionally biased region" description="Basic residues" evidence="1">
    <location>
        <begin position="191"/>
        <end position="203"/>
    </location>
</feature>
<organism evidence="2">
    <name type="scientific">uncultured Thermomicrobiales bacterium</name>
    <dbReference type="NCBI Taxonomy" id="1645740"/>
    <lineage>
        <taxon>Bacteria</taxon>
        <taxon>Pseudomonadati</taxon>
        <taxon>Thermomicrobiota</taxon>
        <taxon>Thermomicrobia</taxon>
        <taxon>Thermomicrobiales</taxon>
        <taxon>environmental samples</taxon>
    </lineage>
</organism>
<feature type="compositionally biased region" description="Gly residues" evidence="1">
    <location>
        <begin position="272"/>
        <end position="282"/>
    </location>
</feature>
<feature type="compositionally biased region" description="Basic and acidic residues" evidence="1">
    <location>
        <begin position="1"/>
        <end position="11"/>
    </location>
</feature>
<accession>A0A6J4UKS2</accession>
<feature type="region of interest" description="Disordered" evidence="1">
    <location>
        <begin position="1"/>
        <end position="327"/>
    </location>
</feature>
<protein>
    <submittedName>
        <fullName evidence="2">Decaprenyl diphosphate synthase</fullName>
        <ecNumber evidence="2">2.5.1.91</ecNumber>
    </submittedName>
</protein>